<sequence length="314" mass="32584">MTTRRPLVTGLSVAAVSIGVAALAGCSSSHVEATSSSKKVTAHYFVATAALNTRAGKSLNAKVVTADKYKKGQKVPVVCQDPGEYAYGSSIWDKTTDGSWVTDVYVKTGHTGYAPGVPRCSTGTSNTGGGSTSSGGNTPGSSNCYSSAAVHGRNNGAIGSRGGSVTARVNRVIAVATAETKKVRSYSWGAGGKGGPSCGIASLSPGGYNDYRRYGFDCSGLTLYAFYKGAGIDIGANTTQQYSRGPKKSWSSLRKGDLIFWGSGDDIYSTTHVALYIGNNKIIEAAPPRGSHSVHVTTLYGSGRHTAHVIRFIK</sequence>
<evidence type="ECO:0000256" key="1">
    <source>
        <dbReference type="ARBA" id="ARBA00007074"/>
    </source>
</evidence>
<dbReference type="EMBL" id="BAABHJ010000005">
    <property type="protein sequence ID" value="GAA4607058.1"/>
    <property type="molecule type" value="Genomic_DNA"/>
</dbReference>
<evidence type="ECO:0000256" key="2">
    <source>
        <dbReference type="ARBA" id="ARBA00022670"/>
    </source>
</evidence>
<evidence type="ECO:0000256" key="4">
    <source>
        <dbReference type="ARBA" id="ARBA00022807"/>
    </source>
</evidence>
<dbReference type="PANTHER" id="PTHR47359">
    <property type="entry name" value="PEPTIDOGLYCAN DL-ENDOPEPTIDASE CWLO"/>
    <property type="match status" value="1"/>
</dbReference>
<reference evidence="9" key="1">
    <citation type="journal article" date="2019" name="Int. J. Syst. Evol. Microbiol.">
        <title>The Global Catalogue of Microorganisms (GCM) 10K type strain sequencing project: providing services to taxonomists for standard genome sequencing and annotation.</title>
        <authorList>
            <consortium name="The Broad Institute Genomics Platform"/>
            <consortium name="The Broad Institute Genome Sequencing Center for Infectious Disease"/>
            <person name="Wu L."/>
            <person name="Ma J."/>
        </authorList>
    </citation>
    <scope>NUCLEOTIDE SEQUENCE [LARGE SCALE GENOMIC DNA]</scope>
    <source>
        <strain evidence="9">JCM 17938</strain>
    </source>
</reference>
<evidence type="ECO:0000313" key="8">
    <source>
        <dbReference type="EMBL" id="GAA4607058.1"/>
    </source>
</evidence>
<keyword evidence="2" id="KW-0645">Protease</keyword>
<feature type="region of interest" description="Disordered" evidence="5">
    <location>
        <begin position="119"/>
        <end position="139"/>
    </location>
</feature>
<feature type="chain" id="PRO_5045553235" description="NlpC/P60 domain-containing protein" evidence="6">
    <location>
        <begin position="22"/>
        <end position="314"/>
    </location>
</feature>
<dbReference type="InterPro" id="IPR000064">
    <property type="entry name" value="NLP_P60_dom"/>
</dbReference>
<evidence type="ECO:0000256" key="5">
    <source>
        <dbReference type="SAM" id="MobiDB-lite"/>
    </source>
</evidence>
<proteinExistence type="inferred from homology"/>
<dbReference type="PROSITE" id="PS51935">
    <property type="entry name" value="NLPC_P60"/>
    <property type="match status" value="1"/>
</dbReference>
<dbReference type="Gene3D" id="3.90.1720.10">
    <property type="entry name" value="endopeptidase domain like (from Nostoc punctiforme)"/>
    <property type="match status" value="1"/>
</dbReference>
<feature type="domain" description="NlpC/P60" evidence="7">
    <location>
        <begin position="166"/>
        <end position="314"/>
    </location>
</feature>
<organism evidence="8 9">
    <name type="scientific">Actinoallomurus liliacearum</name>
    <dbReference type="NCBI Taxonomy" id="1080073"/>
    <lineage>
        <taxon>Bacteria</taxon>
        <taxon>Bacillati</taxon>
        <taxon>Actinomycetota</taxon>
        <taxon>Actinomycetes</taxon>
        <taxon>Streptosporangiales</taxon>
        <taxon>Thermomonosporaceae</taxon>
        <taxon>Actinoallomurus</taxon>
    </lineage>
</organism>
<dbReference type="SUPFAM" id="SSF54001">
    <property type="entry name" value="Cysteine proteinases"/>
    <property type="match status" value="1"/>
</dbReference>
<dbReference type="PROSITE" id="PS51257">
    <property type="entry name" value="PROKAR_LIPOPROTEIN"/>
    <property type="match status" value="1"/>
</dbReference>
<keyword evidence="4" id="KW-0788">Thiol protease</keyword>
<evidence type="ECO:0000256" key="3">
    <source>
        <dbReference type="ARBA" id="ARBA00022801"/>
    </source>
</evidence>
<gene>
    <name evidence="8" type="ORF">GCM10023195_26370</name>
</gene>
<keyword evidence="9" id="KW-1185">Reference proteome</keyword>
<dbReference type="PANTHER" id="PTHR47359:SF3">
    <property type="entry name" value="NLP_P60 DOMAIN-CONTAINING PROTEIN-RELATED"/>
    <property type="match status" value="1"/>
</dbReference>
<dbReference type="Proteomes" id="UP001500212">
    <property type="component" value="Unassembled WGS sequence"/>
</dbReference>
<evidence type="ECO:0000256" key="6">
    <source>
        <dbReference type="SAM" id="SignalP"/>
    </source>
</evidence>
<dbReference type="RefSeq" id="WP_345353376.1">
    <property type="nucleotide sequence ID" value="NZ_BAABHJ010000005.1"/>
</dbReference>
<keyword evidence="6" id="KW-0732">Signal</keyword>
<dbReference type="Pfam" id="PF00877">
    <property type="entry name" value="NLPC_P60"/>
    <property type="match status" value="1"/>
</dbReference>
<dbReference type="InterPro" id="IPR038765">
    <property type="entry name" value="Papain-like_cys_pep_sf"/>
</dbReference>
<comment type="similarity">
    <text evidence="1">Belongs to the peptidase C40 family.</text>
</comment>
<protein>
    <recommendedName>
        <fullName evidence="7">NlpC/P60 domain-containing protein</fullName>
    </recommendedName>
</protein>
<accession>A0ABP8TJD6</accession>
<name>A0ABP8TJD6_9ACTN</name>
<dbReference type="InterPro" id="IPR051794">
    <property type="entry name" value="PG_Endopeptidase_C40"/>
</dbReference>
<evidence type="ECO:0000313" key="9">
    <source>
        <dbReference type="Proteomes" id="UP001500212"/>
    </source>
</evidence>
<keyword evidence="3" id="KW-0378">Hydrolase</keyword>
<evidence type="ECO:0000259" key="7">
    <source>
        <dbReference type="PROSITE" id="PS51935"/>
    </source>
</evidence>
<feature type="signal peptide" evidence="6">
    <location>
        <begin position="1"/>
        <end position="21"/>
    </location>
</feature>
<comment type="caution">
    <text evidence="8">The sequence shown here is derived from an EMBL/GenBank/DDBJ whole genome shotgun (WGS) entry which is preliminary data.</text>
</comment>